<dbReference type="Pfam" id="PF04293">
    <property type="entry name" value="SpoVR"/>
    <property type="match status" value="1"/>
</dbReference>
<dbReference type="Proteomes" id="UP000053557">
    <property type="component" value="Unassembled WGS sequence"/>
</dbReference>
<evidence type="ECO:0000313" key="3">
    <source>
        <dbReference type="Proteomes" id="UP000053557"/>
    </source>
</evidence>
<sequence length="310" mass="36033">MTPDEIRELESSIDRMMELARGFGLDFYDMRFELVPADVLYTFGAYQGMPTRFSHWSFGKAFHRMKMDYDLGLSRIYELVINSDPCYAFLLDSNSLVQNKLVSAHVLAHCDFFKNNMMFHRTSRNVVESMAASAERFRSYELQYGKDEVEAFLDAALALQEHIDPSERAFRHPHTKPDLREEQEQSVRAGKYDDLFALDERLAGREKVDAKKAEDRKAKGFAKDAPQKDLLLFLLSHSKILAEWQRDMLTVIREEMLYFWPQIETKIMNEGWASGYKDAFWRRVSMIQIGASDSGYPGIPNKEAMLERLC</sequence>
<reference evidence="2 3" key="1">
    <citation type="submission" date="2015-12" db="EMBL/GenBank/DDBJ databases">
        <title>Draft genome sequence of Acidibacillus ferrooxidans ITV001, isolated from a chalcopyrite acid mine drainage site in Brazil.</title>
        <authorList>
            <person name="Dall'Agnol H."/>
            <person name="Nancucheo I."/>
            <person name="Johnson B."/>
            <person name="Oliveira R."/>
            <person name="Leite L."/>
            <person name="Pylro V."/>
            <person name="Nunes G.L."/>
            <person name="Tzotzos G."/>
            <person name="Fernandes G.R."/>
            <person name="Dutra J."/>
            <person name="Orellana S.C."/>
            <person name="Oliveira G."/>
        </authorList>
    </citation>
    <scope>NUCLEOTIDE SEQUENCE [LARGE SCALE GENOMIC DNA]</scope>
    <source>
        <strain evidence="3">ITV01</strain>
    </source>
</reference>
<proteinExistence type="predicted"/>
<dbReference type="InterPro" id="IPR007390">
    <property type="entry name" value="Spore_V_R"/>
</dbReference>
<keyword evidence="3" id="KW-1185">Reference proteome</keyword>
<name>A0A101XTC8_9BACL</name>
<dbReference type="EMBL" id="LPVJ01000006">
    <property type="protein sequence ID" value="KUO97109.1"/>
    <property type="molecule type" value="Genomic_DNA"/>
</dbReference>
<dbReference type="AlphaFoldDB" id="A0A101XTC8"/>
<dbReference type="InterPro" id="IPR056174">
    <property type="entry name" value="SpoVR_N"/>
</dbReference>
<gene>
    <name evidence="2" type="ORF">ATW55_12415</name>
</gene>
<feature type="domain" description="SpoVR protein-like N-terminal" evidence="1">
    <location>
        <begin position="5"/>
        <end position="275"/>
    </location>
</feature>
<accession>A0A101XTC8</accession>
<dbReference type="PANTHER" id="PTHR30029:SF2">
    <property type="entry name" value="STAGE V SPORULATION PROTEIN R"/>
    <property type="match status" value="1"/>
</dbReference>
<evidence type="ECO:0000259" key="1">
    <source>
        <dbReference type="Pfam" id="PF04293"/>
    </source>
</evidence>
<comment type="caution">
    <text evidence="2">The sequence shown here is derived from an EMBL/GenBank/DDBJ whole genome shotgun (WGS) entry which is preliminary data.</text>
</comment>
<organism evidence="2 3">
    <name type="scientific">Ferroacidibacillus organovorans</name>
    <dbReference type="NCBI Taxonomy" id="1765683"/>
    <lineage>
        <taxon>Bacteria</taxon>
        <taxon>Bacillati</taxon>
        <taxon>Bacillota</taxon>
        <taxon>Bacilli</taxon>
        <taxon>Bacillales</taxon>
        <taxon>Alicyclobacillaceae</taxon>
        <taxon>Ferroacidibacillus</taxon>
    </lineage>
</organism>
<dbReference type="OrthoDB" id="9784270at2"/>
<evidence type="ECO:0000313" key="2">
    <source>
        <dbReference type="EMBL" id="KUO97109.1"/>
    </source>
</evidence>
<dbReference type="PANTHER" id="PTHR30029">
    <property type="entry name" value="STAGE V SPORULATION PROTEIN R"/>
    <property type="match status" value="1"/>
</dbReference>
<protein>
    <recommendedName>
        <fullName evidence="1">SpoVR protein-like N-terminal domain-containing protein</fullName>
    </recommendedName>
</protein>